<evidence type="ECO:0000259" key="7">
    <source>
        <dbReference type="Pfam" id="PF20684"/>
    </source>
</evidence>
<dbReference type="PANTHER" id="PTHR33048:SF47">
    <property type="entry name" value="INTEGRAL MEMBRANE PROTEIN-RELATED"/>
    <property type="match status" value="1"/>
</dbReference>
<keyword evidence="9" id="KW-1185">Reference proteome</keyword>
<feature type="domain" description="Rhodopsin" evidence="7">
    <location>
        <begin position="56"/>
        <end position="290"/>
    </location>
</feature>
<proteinExistence type="inferred from homology"/>
<feature type="transmembrane region" description="Helical" evidence="6">
    <location>
        <begin position="265"/>
        <end position="286"/>
    </location>
</feature>
<comment type="similarity">
    <text evidence="5">Belongs to the SAT4 family.</text>
</comment>
<comment type="subcellular location">
    <subcellularLocation>
        <location evidence="1">Membrane</location>
        <topology evidence="1">Multi-pass membrane protein</topology>
    </subcellularLocation>
</comment>
<reference evidence="8" key="1">
    <citation type="submission" date="2023-01" db="EMBL/GenBank/DDBJ databases">
        <authorList>
            <person name="Van Ghelder C."/>
            <person name="Rancurel C."/>
        </authorList>
    </citation>
    <scope>NUCLEOTIDE SEQUENCE</scope>
    <source>
        <strain evidence="8">CNCM I-4278</strain>
    </source>
</reference>
<comment type="caution">
    <text evidence="8">The sequence shown here is derived from an EMBL/GenBank/DDBJ whole genome shotgun (WGS) entry which is preliminary data.</text>
</comment>
<dbReference type="InterPro" id="IPR049326">
    <property type="entry name" value="Rhodopsin_dom_fungi"/>
</dbReference>
<feature type="transmembrane region" description="Helical" evidence="6">
    <location>
        <begin position="233"/>
        <end position="253"/>
    </location>
</feature>
<dbReference type="PANTHER" id="PTHR33048">
    <property type="entry name" value="PTH11-LIKE INTEGRAL MEMBRANE PROTEIN (AFU_ORTHOLOGUE AFUA_5G11245)"/>
    <property type="match status" value="1"/>
</dbReference>
<feature type="transmembrane region" description="Helical" evidence="6">
    <location>
        <begin position="37"/>
        <end position="59"/>
    </location>
</feature>
<evidence type="ECO:0000313" key="8">
    <source>
        <dbReference type="EMBL" id="CAI6340150.1"/>
    </source>
</evidence>
<evidence type="ECO:0000256" key="5">
    <source>
        <dbReference type="ARBA" id="ARBA00038359"/>
    </source>
</evidence>
<evidence type="ECO:0000256" key="6">
    <source>
        <dbReference type="SAM" id="Phobius"/>
    </source>
</evidence>
<dbReference type="Proteomes" id="UP001152607">
    <property type="component" value="Unassembled WGS sequence"/>
</dbReference>
<dbReference type="Pfam" id="PF20684">
    <property type="entry name" value="Fung_rhodopsin"/>
    <property type="match status" value="1"/>
</dbReference>
<dbReference type="OrthoDB" id="5342292at2759"/>
<name>A0A9W4UQC3_9PLEO</name>
<dbReference type="InterPro" id="IPR052337">
    <property type="entry name" value="SAT4-like"/>
</dbReference>
<evidence type="ECO:0000313" key="9">
    <source>
        <dbReference type="Proteomes" id="UP001152607"/>
    </source>
</evidence>
<protein>
    <recommendedName>
        <fullName evidence="7">Rhodopsin domain-containing protein</fullName>
    </recommendedName>
</protein>
<dbReference type="EMBL" id="CAOQHR010000010">
    <property type="protein sequence ID" value="CAI6340150.1"/>
    <property type="molecule type" value="Genomic_DNA"/>
</dbReference>
<evidence type="ECO:0000256" key="2">
    <source>
        <dbReference type="ARBA" id="ARBA00022692"/>
    </source>
</evidence>
<evidence type="ECO:0000256" key="4">
    <source>
        <dbReference type="ARBA" id="ARBA00023136"/>
    </source>
</evidence>
<sequence>MELCHDPATADLRVCPAMEPPPGYKPMDPDAYTLEPYMTATTVVCLSLVVIAVTVRSFTKGFLIKSFSAEDYAFIVATAFFAAFLALMNYGTQNFNSGKHQWNVSIADVIELLKNVNLVQMMYPPCMFFSKLGLLLQIARIFSDKQRNYIFWASWTLIVANGILYLGVFLSFLLACWPREKIWNDRAPGRCIDTNASMISTSALNVVSDFAILILPIWSVLQLRMPVRRKIGVSAVFATGVFSCIAGVLRMWYTSILFKTPDFSYWISPAGMMCVAELTTVILCGCSPTFPRFARFCAEKIGAREADTKYSLKRTESPSVPRLISSRDSYSIAA</sequence>
<evidence type="ECO:0000256" key="1">
    <source>
        <dbReference type="ARBA" id="ARBA00004141"/>
    </source>
</evidence>
<dbReference type="GO" id="GO:0016020">
    <property type="term" value="C:membrane"/>
    <property type="evidence" value="ECO:0007669"/>
    <property type="project" value="UniProtKB-SubCell"/>
</dbReference>
<gene>
    <name evidence="8" type="ORF">PDIGIT_LOCUS13321</name>
</gene>
<feature type="transmembrane region" description="Helical" evidence="6">
    <location>
        <begin position="122"/>
        <end position="142"/>
    </location>
</feature>
<keyword evidence="2 6" id="KW-0812">Transmembrane</keyword>
<evidence type="ECO:0000256" key="3">
    <source>
        <dbReference type="ARBA" id="ARBA00022989"/>
    </source>
</evidence>
<dbReference type="AlphaFoldDB" id="A0A9W4UQC3"/>
<feature type="transmembrane region" description="Helical" evidence="6">
    <location>
        <begin position="149"/>
        <end position="175"/>
    </location>
</feature>
<feature type="transmembrane region" description="Helical" evidence="6">
    <location>
        <begin position="203"/>
        <end position="221"/>
    </location>
</feature>
<organism evidence="8 9">
    <name type="scientific">Periconia digitata</name>
    <dbReference type="NCBI Taxonomy" id="1303443"/>
    <lineage>
        <taxon>Eukaryota</taxon>
        <taxon>Fungi</taxon>
        <taxon>Dikarya</taxon>
        <taxon>Ascomycota</taxon>
        <taxon>Pezizomycotina</taxon>
        <taxon>Dothideomycetes</taxon>
        <taxon>Pleosporomycetidae</taxon>
        <taxon>Pleosporales</taxon>
        <taxon>Massarineae</taxon>
        <taxon>Periconiaceae</taxon>
        <taxon>Periconia</taxon>
    </lineage>
</organism>
<accession>A0A9W4UQC3</accession>
<keyword evidence="3 6" id="KW-1133">Transmembrane helix</keyword>
<feature type="transmembrane region" description="Helical" evidence="6">
    <location>
        <begin position="71"/>
        <end position="90"/>
    </location>
</feature>
<keyword evidence="4 6" id="KW-0472">Membrane</keyword>